<dbReference type="Proteomes" id="UP001155241">
    <property type="component" value="Unassembled WGS sequence"/>
</dbReference>
<dbReference type="Pfam" id="PF13521">
    <property type="entry name" value="AAA_28"/>
    <property type="match status" value="1"/>
</dbReference>
<dbReference type="PANTHER" id="PTHR37512">
    <property type="entry name" value="TRIFUNCTIONAL NAD BIOSYNTHESIS/REGULATOR PROTEIN NADR"/>
    <property type="match status" value="1"/>
</dbReference>
<accession>A0A9X2JJL4</accession>
<comment type="caution">
    <text evidence="3">The sequence shown here is derived from an EMBL/GenBank/DDBJ whole genome shotgun (WGS) entry which is preliminary data.</text>
</comment>
<evidence type="ECO:0000313" key="4">
    <source>
        <dbReference type="Proteomes" id="UP001155241"/>
    </source>
</evidence>
<dbReference type="InterPro" id="IPR004821">
    <property type="entry name" value="Cyt_trans-like"/>
</dbReference>
<evidence type="ECO:0000259" key="2">
    <source>
        <dbReference type="Pfam" id="PF13521"/>
    </source>
</evidence>
<dbReference type="NCBIfam" id="TIGR00125">
    <property type="entry name" value="cyt_tran_rel"/>
    <property type="match status" value="1"/>
</dbReference>
<name>A0A9X2JJL4_9BACT</name>
<evidence type="ECO:0000259" key="1">
    <source>
        <dbReference type="Pfam" id="PF01467"/>
    </source>
</evidence>
<dbReference type="Pfam" id="PF01467">
    <property type="entry name" value="CTP_transf_like"/>
    <property type="match status" value="1"/>
</dbReference>
<keyword evidence="4" id="KW-1185">Reference proteome</keyword>
<feature type="domain" description="NadR/Ttd14 AAA" evidence="2">
    <location>
        <begin position="160"/>
        <end position="317"/>
    </location>
</feature>
<dbReference type="InterPro" id="IPR052735">
    <property type="entry name" value="NAD_biosynth-regulator"/>
</dbReference>
<protein>
    <submittedName>
        <fullName evidence="3">AAA family ATPase</fullName>
    </submittedName>
</protein>
<reference evidence="3" key="1">
    <citation type="submission" date="2022-06" db="EMBL/GenBank/DDBJ databases">
        <title>Aeoliella straminimaris, a novel planctomycete from sediments.</title>
        <authorList>
            <person name="Vitorino I.R."/>
            <person name="Lage O.M."/>
        </authorList>
    </citation>
    <scope>NUCLEOTIDE SEQUENCE</scope>
    <source>
        <strain evidence="3">ICT_H6.2</strain>
    </source>
</reference>
<dbReference type="GO" id="GO:0003824">
    <property type="term" value="F:catalytic activity"/>
    <property type="evidence" value="ECO:0007669"/>
    <property type="project" value="InterPro"/>
</dbReference>
<dbReference type="InterPro" id="IPR027417">
    <property type="entry name" value="P-loop_NTPase"/>
</dbReference>
<feature type="domain" description="Cytidyltransferase-like" evidence="1">
    <location>
        <begin position="10"/>
        <end position="138"/>
    </location>
</feature>
<dbReference type="RefSeq" id="WP_252854982.1">
    <property type="nucleotide sequence ID" value="NZ_JAMXLR010000077.1"/>
</dbReference>
<dbReference type="SUPFAM" id="SSF52374">
    <property type="entry name" value="Nucleotidylyl transferase"/>
    <property type="match status" value="1"/>
</dbReference>
<dbReference type="EMBL" id="JAMXLR010000077">
    <property type="protein sequence ID" value="MCO6046873.1"/>
    <property type="molecule type" value="Genomic_DNA"/>
</dbReference>
<organism evidence="3 4">
    <name type="scientific">Aeoliella straminimaris</name>
    <dbReference type="NCBI Taxonomy" id="2954799"/>
    <lineage>
        <taxon>Bacteria</taxon>
        <taxon>Pseudomonadati</taxon>
        <taxon>Planctomycetota</taxon>
        <taxon>Planctomycetia</taxon>
        <taxon>Pirellulales</taxon>
        <taxon>Lacipirellulaceae</taxon>
        <taxon>Aeoliella</taxon>
    </lineage>
</organism>
<dbReference type="Gene3D" id="3.40.50.300">
    <property type="entry name" value="P-loop containing nucleotide triphosphate hydrolases"/>
    <property type="match status" value="1"/>
</dbReference>
<dbReference type="InterPro" id="IPR014729">
    <property type="entry name" value="Rossmann-like_a/b/a_fold"/>
</dbReference>
<gene>
    <name evidence="3" type="ORF">NG895_23485</name>
</gene>
<dbReference type="SUPFAM" id="SSF52540">
    <property type="entry name" value="P-loop containing nucleoside triphosphate hydrolases"/>
    <property type="match status" value="1"/>
</dbReference>
<sequence>MSKRMTTGLTLGKFAPLHRGHQSVIERALAECDSLVVLIYDAPEFTSVPLGVRADWIRHLYPDVEVIECWDGPMQVGDTPEIRAMHEQYILRTLAGRPITHFYSSEFYGDHVSRALGAQDCRVDEARQQVSISATQIRDEPYRFRQFVDPWVYRDLVTWVVLVGAPSTGKTTLCEALAQRYDTVWMPEYGREYWDTHQHERRLTPEQLVEIAEGHRHREEQLVGQAREYFFVDTDASTTAVFAGYYHGQPAAALRELADQTPQRYDLCLLCDDDIPYDDTADRSVEANRGTMQRRVLGELRRLRRPYVTLRGSLQERIEQVEQVLARFDKWHMAIQ</sequence>
<dbReference type="Gene3D" id="3.40.50.620">
    <property type="entry name" value="HUPs"/>
    <property type="match status" value="1"/>
</dbReference>
<dbReference type="PANTHER" id="PTHR37512:SF1">
    <property type="entry name" value="NADR_TTD14 AAA DOMAIN-CONTAINING PROTEIN"/>
    <property type="match status" value="1"/>
</dbReference>
<evidence type="ECO:0000313" key="3">
    <source>
        <dbReference type="EMBL" id="MCO6046873.1"/>
    </source>
</evidence>
<proteinExistence type="predicted"/>
<dbReference type="AlphaFoldDB" id="A0A9X2JJL4"/>
<dbReference type="InterPro" id="IPR038727">
    <property type="entry name" value="NadR/Ttd14_AAA_dom"/>
</dbReference>